<dbReference type="RefSeq" id="WP_166855488.1">
    <property type="nucleotide sequence ID" value="NZ_CP063989.1"/>
</dbReference>
<dbReference type="NCBIfam" id="NF006691">
    <property type="entry name" value="PRK09239.1"/>
    <property type="match status" value="1"/>
</dbReference>
<dbReference type="SMART" id="SM00830">
    <property type="entry name" value="CM_2"/>
    <property type="match status" value="1"/>
</dbReference>
<dbReference type="InterPro" id="IPR051331">
    <property type="entry name" value="Chorismate_mutase-related"/>
</dbReference>
<dbReference type="InterPro" id="IPR036979">
    <property type="entry name" value="CM_dom_sf"/>
</dbReference>
<dbReference type="Proteomes" id="UP000594637">
    <property type="component" value="Chromosome"/>
</dbReference>
<evidence type="ECO:0000313" key="5">
    <source>
        <dbReference type="Proteomes" id="UP000594637"/>
    </source>
</evidence>
<sequence length="125" mass="13795">MSTQAAGHANPQEPRPTHGAERVEASAESVPPQLAAYRTTIDNLDAALVHLLAERFRCTQQVGLLKAELDLPPSDPAREERQVRRLRALAEDSGLDPVFAEKFFAFIVAEVIRHHEAIRDAHTPA</sequence>
<name>A0A7T0LM52_9ACTO</name>
<dbReference type="NCBIfam" id="TIGR01795">
    <property type="entry name" value="CM_mono_cladeE"/>
    <property type="match status" value="1"/>
</dbReference>
<reference evidence="4 5" key="1">
    <citation type="submission" date="2020-11" db="EMBL/GenBank/DDBJ databases">
        <title>Actinomyces sp. ZJ750.</title>
        <authorList>
            <person name="Zhou J."/>
        </authorList>
    </citation>
    <scope>NUCLEOTIDE SEQUENCE [LARGE SCALE GENOMIC DNA]</scope>
    <source>
        <strain evidence="4 5">ZJ750</strain>
    </source>
</reference>
<accession>A0A7T0LM52</accession>
<evidence type="ECO:0000256" key="2">
    <source>
        <dbReference type="SAM" id="MobiDB-lite"/>
    </source>
</evidence>
<evidence type="ECO:0000313" key="4">
    <source>
        <dbReference type="EMBL" id="QPL06167.1"/>
    </source>
</evidence>
<dbReference type="InterPro" id="IPR010951">
    <property type="entry name" value="CM_bact"/>
</dbReference>
<feature type="region of interest" description="Disordered" evidence="2">
    <location>
        <begin position="1"/>
        <end position="31"/>
    </location>
</feature>
<dbReference type="EMBL" id="CP063989">
    <property type="protein sequence ID" value="QPL06167.1"/>
    <property type="molecule type" value="Genomic_DNA"/>
</dbReference>
<dbReference type="InterPro" id="IPR002701">
    <property type="entry name" value="CM_II_prokaryot"/>
</dbReference>
<dbReference type="Gene3D" id="1.20.59.10">
    <property type="entry name" value="Chorismate mutase"/>
    <property type="match status" value="1"/>
</dbReference>
<evidence type="ECO:0000256" key="1">
    <source>
        <dbReference type="ARBA" id="ARBA00023235"/>
    </source>
</evidence>
<dbReference type="PROSITE" id="PS51168">
    <property type="entry name" value="CHORISMATE_MUT_2"/>
    <property type="match status" value="1"/>
</dbReference>
<protein>
    <submittedName>
        <fullName evidence="4">Chorismate mutase</fullName>
        <ecNumber evidence="4">5.4.99.5</ecNumber>
    </submittedName>
</protein>
<dbReference type="PANTHER" id="PTHR38041">
    <property type="entry name" value="CHORISMATE MUTASE"/>
    <property type="match status" value="1"/>
</dbReference>
<dbReference type="PANTHER" id="PTHR38041:SF1">
    <property type="entry name" value="CHORISMATE MUTASE"/>
    <property type="match status" value="1"/>
</dbReference>
<feature type="compositionally biased region" description="Basic and acidic residues" evidence="2">
    <location>
        <begin position="15"/>
        <end position="25"/>
    </location>
</feature>
<dbReference type="GO" id="GO:0009697">
    <property type="term" value="P:salicylic acid biosynthetic process"/>
    <property type="evidence" value="ECO:0007669"/>
    <property type="project" value="TreeGrafter"/>
</dbReference>
<dbReference type="EC" id="5.4.99.5" evidence="4"/>
<dbReference type="AlphaFoldDB" id="A0A7T0LM52"/>
<organism evidence="4 5">
    <name type="scientific">Actinomyces respiraculi</name>
    <dbReference type="NCBI Taxonomy" id="2744574"/>
    <lineage>
        <taxon>Bacteria</taxon>
        <taxon>Bacillati</taxon>
        <taxon>Actinomycetota</taxon>
        <taxon>Actinomycetes</taxon>
        <taxon>Actinomycetales</taxon>
        <taxon>Actinomycetaceae</taxon>
        <taxon>Actinomyces</taxon>
    </lineage>
</organism>
<feature type="domain" description="Chorismate mutase" evidence="3">
    <location>
        <begin position="28"/>
        <end position="119"/>
    </location>
</feature>
<dbReference type="InterPro" id="IPR036263">
    <property type="entry name" value="Chorismate_II_sf"/>
</dbReference>
<evidence type="ECO:0000259" key="3">
    <source>
        <dbReference type="PROSITE" id="PS51168"/>
    </source>
</evidence>
<keyword evidence="5" id="KW-1185">Reference proteome</keyword>
<dbReference type="KEGG" id="arep:ID810_04410"/>
<proteinExistence type="predicted"/>
<dbReference type="GO" id="GO:0004106">
    <property type="term" value="F:chorismate mutase activity"/>
    <property type="evidence" value="ECO:0007669"/>
    <property type="project" value="UniProtKB-EC"/>
</dbReference>
<keyword evidence="1 4" id="KW-0413">Isomerase</keyword>
<dbReference type="Pfam" id="PF01817">
    <property type="entry name" value="CM_2"/>
    <property type="match status" value="1"/>
</dbReference>
<gene>
    <name evidence="4" type="ORF">ID810_04410</name>
</gene>
<dbReference type="SUPFAM" id="SSF48600">
    <property type="entry name" value="Chorismate mutase II"/>
    <property type="match status" value="1"/>
</dbReference>
<dbReference type="GO" id="GO:0046417">
    <property type="term" value="P:chorismate metabolic process"/>
    <property type="evidence" value="ECO:0007669"/>
    <property type="project" value="InterPro"/>
</dbReference>